<dbReference type="Proteomes" id="UP000260273">
    <property type="component" value="Segment"/>
</dbReference>
<protein>
    <recommendedName>
        <fullName evidence="1">DUF7352 domain-containing protein</fullName>
    </recommendedName>
</protein>
<proteinExistence type="predicted"/>
<accession>A0A345M6J7</accession>
<organism evidence="2 3">
    <name type="scientific">Gordonia phage Pleakley</name>
    <dbReference type="NCBI Taxonomy" id="2283246"/>
    <lineage>
        <taxon>Viruses</taxon>
        <taxon>Duplodnaviria</taxon>
        <taxon>Heunggongvirae</taxon>
        <taxon>Uroviricota</taxon>
        <taxon>Caudoviricetes</taxon>
        <taxon>Zierdtviridae</taxon>
        <taxon>Emilbogenvirinae</taxon>
        <taxon>Pleakleyvirus</taxon>
        <taxon>Pleakleyvirus pleakley</taxon>
    </lineage>
</organism>
<gene>
    <name evidence="2" type="primary">79</name>
    <name evidence="2" type="ORF">SEA_PLEAKLEY_79</name>
</gene>
<dbReference type="EMBL" id="MH576960">
    <property type="protein sequence ID" value="AXH66118.1"/>
    <property type="molecule type" value="Genomic_DNA"/>
</dbReference>
<name>A0A345M6J7_9CAUD</name>
<dbReference type="InterPro" id="IPR055776">
    <property type="entry name" value="DUF7352"/>
</dbReference>
<dbReference type="Pfam" id="PF24043">
    <property type="entry name" value="DUF7352"/>
    <property type="match status" value="1"/>
</dbReference>
<sequence length="109" mass="12124">MKTIWKFTVPVTDSQQIKIDGATLVEILDAKRAAGEPGYIDIWAVVDAHPGSAEYVPIEIRGTGHPLHEERLSHYNAKYPEDPCAKNSHIATVIDGPFVWHVFRGGVFE</sequence>
<evidence type="ECO:0000313" key="3">
    <source>
        <dbReference type="Proteomes" id="UP000260273"/>
    </source>
</evidence>
<dbReference type="RefSeq" id="YP_010097473.1">
    <property type="nucleotide sequence ID" value="NC_055758.1"/>
</dbReference>
<keyword evidence="3" id="KW-1185">Reference proteome</keyword>
<feature type="domain" description="DUF7352" evidence="1">
    <location>
        <begin position="1"/>
        <end position="104"/>
    </location>
</feature>
<evidence type="ECO:0000313" key="2">
    <source>
        <dbReference type="EMBL" id="AXH66118.1"/>
    </source>
</evidence>
<dbReference type="KEGG" id="vg:65115137"/>
<evidence type="ECO:0000259" key="1">
    <source>
        <dbReference type="Pfam" id="PF24043"/>
    </source>
</evidence>
<dbReference type="GeneID" id="65115137"/>
<reference evidence="3" key="1">
    <citation type="submission" date="2018-07" db="EMBL/GenBank/DDBJ databases">
        <authorList>
            <person name="Quirk P.G."/>
            <person name="Krulwich T.A."/>
        </authorList>
    </citation>
    <scope>NUCLEOTIDE SEQUENCE [LARGE SCALE GENOMIC DNA]</scope>
</reference>